<dbReference type="Pfam" id="PF16410">
    <property type="entry name" value="DUF5018"/>
    <property type="match status" value="1"/>
</dbReference>
<dbReference type="EMBL" id="JBHULR010000020">
    <property type="protein sequence ID" value="MFD2549641.1"/>
    <property type="molecule type" value="Genomic_DNA"/>
</dbReference>
<evidence type="ECO:0000313" key="2">
    <source>
        <dbReference type="EMBL" id="MFD2549641.1"/>
    </source>
</evidence>
<gene>
    <name evidence="2" type="ORF">ACFSR5_18500</name>
</gene>
<feature type="domain" description="DUF5018" evidence="1">
    <location>
        <begin position="18"/>
        <end position="363"/>
    </location>
</feature>
<dbReference type="PROSITE" id="PS51257">
    <property type="entry name" value="PROKAR_LIPOPROTEIN"/>
    <property type="match status" value="1"/>
</dbReference>
<protein>
    <submittedName>
        <fullName evidence="2">DUF5018 domain-containing protein</fullName>
    </submittedName>
</protein>
<comment type="caution">
    <text evidence="2">The sequence shown here is derived from an EMBL/GenBank/DDBJ whole genome shotgun (WGS) entry which is preliminary data.</text>
</comment>
<reference evidence="3" key="1">
    <citation type="journal article" date="2019" name="Int. J. Syst. Evol. Microbiol.">
        <title>The Global Catalogue of Microorganisms (GCM) 10K type strain sequencing project: providing services to taxonomists for standard genome sequencing and annotation.</title>
        <authorList>
            <consortium name="The Broad Institute Genomics Platform"/>
            <consortium name="The Broad Institute Genome Sequencing Center for Infectious Disease"/>
            <person name="Wu L."/>
            <person name="Ma J."/>
        </authorList>
    </citation>
    <scope>NUCLEOTIDE SEQUENCE [LARGE SCALE GENOMIC DNA]</scope>
    <source>
        <strain evidence="3">KCTC 42662</strain>
    </source>
</reference>
<name>A0ABW5KKZ6_9SPHI</name>
<dbReference type="RefSeq" id="WP_380905959.1">
    <property type="nucleotide sequence ID" value="NZ_JBHUEG010000019.1"/>
</dbReference>
<dbReference type="Gene3D" id="2.60.40.2340">
    <property type="match status" value="1"/>
</dbReference>
<dbReference type="InterPro" id="IPR032186">
    <property type="entry name" value="DUF5018"/>
</dbReference>
<evidence type="ECO:0000259" key="1">
    <source>
        <dbReference type="Pfam" id="PF16410"/>
    </source>
</evidence>
<sequence length="560" mass="62045">MKRQLTQYIHTLTGLGLVCLFFAACKKPDFVEHNDKALISDFYGTIDGKGRERLFTSQTSKDTIYLNVDYYYPVESDNEVDLKKLLLRASVPADAKITPSLDGFMDVSSPLPITVTAGTGEAKSYVVVARKRGNTDIKTIKLSYRDEEDQVNEVEGIINGNNVIFYILPGIDLSQATLTYQINRHATASIVNGARVDMNALKVPFTITSAGDAQRTFSLEVREPVKLDYGIGIDRRLFVKTDTELAFENHMQTSLFVSGDYLVIVSRTNPSVFRAYNRFTGTFSHTIANPFGSRLVFQGVDDGSGQFLLGTYTPSGSNFVVYRYHDVFDTNPTKIIDYGYTKPTTIAAADGHMGRRLNFSGDLSGKGVLIASISSSRFFLRWKIEGGQVVNNTPELVEYSSGNASLGFIPEYVPVSTDHGANYFASTISELAYISGASNTRIVPFEPTEGVILPGSIAYQRFNQADYLAHVRFFWSYNMDRAQLVLFDVTNKSNVSLPVSSPNYGQLRMYESEHFFGKANGNSGNDVCMATSENGDRLQVYMLLTNGGVLAHEFTRYASN</sequence>
<accession>A0ABW5KKZ6</accession>
<keyword evidence="3" id="KW-1185">Reference proteome</keyword>
<organism evidence="2 3">
    <name type="scientific">Sphingobacterium suaedae</name>
    <dbReference type="NCBI Taxonomy" id="1686402"/>
    <lineage>
        <taxon>Bacteria</taxon>
        <taxon>Pseudomonadati</taxon>
        <taxon>Bacteroidota</taxon>
        <taxon>Sphingobacteriia</taxon>
        <taxon>Sphingobacteriales</taxon>
        <taxon>Sphingobacteriaceae</taxon>
        <taxon>Sphingobacterium</taxon>
    </lineage>
</organism>
<proteinExistence type="predicted"/>
<evidence type="ECO:0000313" key="3">
    <source>
        <dbReference type="Proteomes" id="UP001597545"/>
    </source>
</evidence>
<dbReference type="Proteomes" id="UP001597545">
    <property type="component" value="Unassembled WGS sequence"/>
</dbReference>